<gene>
    <name evidence="1" type="ORF">GCWU0000282_000024</name>
</gene>
<dbReference type="HOGENOM" id="CLU_132073_0_0_9"/>
<dbReference type="Proteomes" id="UP000018227">
    <property type="component" value="Unassembled WGS sequence"/>
</dbReference>
<evidence type="ECO:0000313" key="1">
    <source>
        <dbReference type="EMBL" id="ESL04637.1"/>
    </source>
</evidence>
<name>V2Y971_9FIRM</name>
<sequence>MGCSKDFKYKYKELFKMWEIEKAILLTNNDKVVAKFGDTIKCIMCKNYEEVMIKTRDMVYTGHKLLTHPQASSLKPNQTLYRSVIIYPKEGEDNTEDIMLIEKCVETFRQWQNIAKSPESYPEKVANDFKTIDLSVIENVIPRIC</sequence>
<accession>V2Y971</accession>
<protein>
    <recommendedName>
        <fullName evidence="3">GrdX protein</fullName>
    </recommendedName>
</protein>
<dbReference type="NCBIfam" id="NF038093">
    <property type="entry name" value="GrdX"/>
    <property type="match status" value="1"/>
</dbReference>
<dbReference type="EMBL" id="ACIL03000002">
    <property type="protein sequence ID" value="ESL04637.1"/>
    <property type="molecule type" value="Genomic_DNA"/>
</dbReference>
<dbReference type="eggNOG" id="ENOG5030QTH">
    <property type="taxonomic scope" value="Bacteria"/>
</dbReference>
<evidence type="ECO:0008006" key="3">
    <source>
        <dbReference type="Google" id="ProtNLM"/>
    </source>
</evidence>
<proteinExistence type="predicted"/>
<dbReference type="AlphaFoldDB" id="V2Y971"/>
<dbReference type="InterPro" id="IPR047735">
    <property type="entry name" value="GrdX-like"/>
</dbReference>
<evidence type="ECO:0000313" key="2">
    <source>
        <dbReference type="Proteomes" id="UP000018227"/>
    </source>
</evidence>
<reference evidence="1 2" key="1">
    <citation type="submission" date="2013-06" db="EMBL/GenBank/DDBJ databases">
        <authorList>
            <person name="Weinstock G."/>
            <person name="Sodergren E."/>
            <person name="Clifton S."/>
            <person name="Fulton L."/>
            <person name="Fulton B."/>
            <person name="Courtney L."/>
            <person name="Fronick C."/>
            <person name="Harrison M."/>
            <person name="Strong C."/>
            <person name="Farmer C."/>
            <person name="Delahaunty K."/>
            <person name="Markovic C."/>
            <person name="Hall O."/>
            <person name="Minx P."/>
            <person name="Tomlinson C."/>
            <person name="Mitreva M."/>
            <person name="Nelson J."/>
            <person name="Hou S."/>
            <person name="Wollam A."/>
            <person name="Pepin K.H."/>
            <person name="Johnson M."/>
            <person name="Bhonagiri V."/>
            <person name="Nash W.E."/>
            <person name="Warren W."/>
            <person name="Chinwalla A."/>
            <person name="Mardis E.R."/>
            <person name="Wilson R.K."/>
        </authorList>
    </citation>
    <scope>NUCLEOTIDE SEQUENCE [LARGE SCALE GENOMIC DNA]</scope>
    <source>
        <strain evidence="1 2">ATCC 51271</strain>
    </source>
</reference>
<dbReference type="STRING" id="592026.GCWU0000282_000024"/>
<organism evidence="1 2">
    <name type="scientific">Catonella morbi ATCC 51271</name>
    <dbReference type="NCBI Taxonomy" id="592026"/>
    <lineage>
        <taxon>Bacteria</taxon>
        <taxon>Bacillati</taxon>
        <taxon>Bacillota</taxon>
        <taxon>Clostridia</taxon>
        <taxon>Lachnospirales</taxon>
        <taxon>Lachnospiraceae</taxon>
        <taxon>Catonella</taxon>
    </lineage>
</organism>
<keyword evidence="2" id="KW-1185">Reference proteome</keyword>
<comment type="caution">
    <text evidence="1">The sequence shown here is derived from an EMBL/GenBank/DDBJ whole genome shotgun (WGS) entry which is preliminary data.</text>
</comment>